<dbReference type="Gene3D" id="3.40.50.620">
    <property type="entry name" value="HUPs"/>
    <property type="match status" value="1"/>
</dbReference>
<dbReference type="FunFam" id="2.30.30.280:FF:000001">
    <property type="entry name" value="tRNA-specific 2-thiouridylase MnmA"/>
    <property type="match status" value="1"/>
</dbReference>
<accession>A0A6N8GEW7</accession>
<dbReference type="InterPro" id="IPR004506">
    <property type="entry name" value="MnmA-like"/>
</dbReference>
<keyword evidence="6 11" id="KW-0067">ATP-binding</keyword>
<dbReference type="GO" id="GO:0103016">
    <property type="term" value="F:tRNA-uridine 2-sulfurtransferase activity"/>
    <property type="evidence" value="ECO:0007669"/>
    <property type="project" value="UniProtKB-EC"/>
</dbReference>
<feature type="domain" description="tRNA-specific 2-thiouridylase MnmA-like C-terminal" evidence="12">
    <location>
        <begin position="307"/>
        <end position="373"/>
    </location>
</feature>
<evidence type="ECO:0000256" key="11">
    <source>
        <dbReference type="HAMAP-Rule" id="MF_00144"/>
    </source>
</evidence>
<evidence type="ECO:0000256" key="1">
    <source>
        <dbReference type="ARBA" id="ARBA00022490"/>
    </source>
</evidence>
<dbReference type="PANTHER" id="PTHR11933">
    <property type="entry name" value="TRNA 5-METHYLAMINOMETHYL-2-THIOURIDYLATE -METHYLTRANSFERASE"/>
    <property type="match status" value="1"/>
</dbReference>
<dbReference type="Gene3D" id="2.40.30.10">
    <property type="entry name" value="Translation factors"/>
    <property type="match status" value="1"/>
</dbReference>
<feature type="region of interest" description="Interaction with tRNA" evidence="11">
    <location>
        <begin position="142"/>
        <end position="144"/>
    </location>
</feature>
<dbReference type="Gene3D" id="2.30.30.280">
    <property type="entry name" value="Adenine nucleotide alpha hydrolases-like domains"/>
    <property type="match status" value="1"/>
</dbReference>
<evidence type="ECO:0000256" key="4">
    <source>
        <dbReference type="ARBA" id="ARBA00022694"/>
    </source>
</evidence>
<evidence type="ECO:0000256" key="9">
    <source>
        <dbReference type="ARBA" id="ARBA00051542"/>
    </source>
</evidence>
<comment type="catalytic activity">
    <reaction evidence="9 11">
        <text>S-sulfanyl-L-cysteinyl-[protein] + uridine(34) in tRNA + AH2 + ATP = 2-thiouridine(34) in tRNA + L-cysteinyl-[protein] + A + AMP + diphosphate + H(+)</text>
        <dbReference type="Rhea" id="RHEA:47032"/>
        <dbReference type="Rhea" id="RHEA-COMP:10131"/>
        <dbReference type="Rhea" id="RHEA-COMP:11726"/>
        <dbReference type="Rhea" id="RHEA-COMP:11727"/>
        <dbReference type="Rhea" id="RHEA-COMP:11728"/>
        <dbReference type="ChEBI" id="CHEBI:13193"/>
        <dbReference type="ChEBI" id="CHEBI:15378"/>
        <dbReference type="ChEBI" id="CHEBI:17499"/>
        <dbReference type="ChEBI" id="CHEBI:29950"/>
        <dbReference type="ChEBI" id="CHEBI:30616"/>
        <dbReference type="ChEBI" id="CHEBI:33019"/>
        <dbReference type="ChEBI" id="CHEBI:61963"/>
        <dbReference type="ChEBI" id="CHEBI:65315"/>
        <dbReference type="ChEBI" id="CHEBI:87170"/>
        <dbReference type="ChEBI" id="CHEBI:456215"/>
        <dbReference type="EC" id="2.8.1.13"/>
    </reaction>
</comment>
<dbReference type="GO" id="GO:0002143">
    <property type="term" value="P:tRNA wobble position uridine thiolation"/>
    <property type="evidence" value="ECO:0007669"/>
    <property type="project" value="TreeGrafter"/>
</dbReference>
<reference evidence="14 15" key="1">
    <citation type="submission" date="2019-12" db="EMBL/GenBank/DDBJ databases">
        <authorList>
            <person name="Shi Y."/>
        </authorList>
    </citation>
    <scope>NUCLEOTIDE SEQUENCE [LARGE SCALE GENOMIC DNA]</scope>
    <source>
        <strain evidence="14 15">JCM 17929</strain>
    </source>
</reference>
<dbReference type="EC" id="2.8.1.13" evidence="11"/>
<dbReference type="AlphaFoldDB" id="A0A6N8GEW7"/>
<dbReference type="GO" id="GO:0005737">
    <property type="term" value="C:cytoplasm"/>
    <property type="evidence" value="ECO:0007669"/>
    <property type="project" value="UniProtKB-SubCell"/>
</dbReference>
<dbReference type="NCBIfam" id="NF001138">
    <property type="entry name" value="PRK00143.1"/>
    <property type="match status" value="1"/>
</dbReference>
<feature type="active site" description="Cysteine persulfide intermediate" evidence="11">
    <location>
        <position position="193"/>
    </location>
</feature>
<dbReference type="HAMAP" id="MF_00144">
    <property type="entry name" value="tRNA_thiouridyl_MnmA"/>
    <property type="match status" value="1"/>
</dbReference>
<dbReference type="NCBIfam" id="TIGR00420">
    <property type="entry name" value="trmU"/>
    <property type="match status" value="1"/>
</dbReference>
<dbReference type="GO" id="GO:0000049">
    <property type="term" value="F:tRNA binding"/>
    <property type="evidence" value="ECO:0007669"/>
    <property type="project" value="UniProtKB-KW"/>
</dbReference>
<dbReference type="Proteomes" id="UP000436989">
    <property type="component" value="Unassembled WGS sequence"/>
</dbReference>
<organism evidence="14 15">
    <name type="scientific">Kocuria sediminis</name>
    <dbReference type="NCBI Taxonomy" id="1038857"/>
    <lineage>
        <taxon>Bacteria</taxon>
        <taxon>Bacillati</taxon>
        <taxon>Actinomycetota</taxon>
        <taxon>Actinomycetes</taxon>
        <taxon>Micrococcales</taxon>
        <taxon>Micrococcaceae</taxon>
        <taxon>Kocuria</taxon>
    </lineage>
</organism>
<keyword evidence="8" id="KW-1015">Disulfide bond</keyword>
<comment type="subcellular location">
    <subcellularLocation>
        <location evidence="11">Cytoplasm</location>
    </subcellularLocation>
</comment>
<dbReference type="InterPro" id="IPR046885">
    <property type="entry name" value="MnmA-like_C"/>
</dbReference>
<keyword evidence="15" id="KW-1185">Reference proteome</keyword>
<comment type="caution">
    <text evidence="14">The sequence shown here is derived from an EMBL/GenBank/DDBJ whole genome shotgun (WGS) entry which is preliminary data.</text>
</comment>
<dbReference type="CDD" id="cd01998">
    <property type="entry name" value="MnmA_TRMU-like"/>
    <property type="match status" value="1"/>
</dbReference>
<feature type="active site" description="Nucleophile" evidence="11">
    <location>
        <position position="95"/>
    </location>
</feature>
<evidence type="ECO:0000256" key="5">
    <source>
        <dbReference type="ARBA" id="ARBA00022741"/>
    </source>
</evidence>
<dbReference type="InterPro" id="IPR023382">
    <property type="entry name" value="MnmA-like_central_sf"/>
</dbReference>
<dbReference type="EMBL" id="WOGU01000001">
    <property type="protein sequence ID" value="MUN61681.1"/>
    <property type="molecule type" value="Genomic_DNA"/>
</dbReference>
<dbReference type="Pfam" id="PF03054">
    <property type="entry name" value="tRNA_Me_trans"/>
    <property type="match status" value="1"/>
</dbReference>
<evidence type="ECO:0000256" key="2">
    <source>
        <dbReference type="ARBA" id="ARBA00022555"/>
    </source>
</evidence>
<evidence type="ECO:0000313" key="15">
    <source>
        <dbReference type="Proteomes" id="UP000436989"/>
    </source>
</evidence>
<name>A0A6N8GEW7_9MICC</name>
<keyword evidence="3 11" id="KW-0808">Transferase</keyword>
<gene>
    <name evidence="11 14" type="primary">mnmA</name>
    <name evidence="14" type="ORF">GMA12_00690</name>
</gene>
<evidence type="ECO:0000256" key="7">
    <source>
        <dbReference type="ARBA" id="ARBA00022884"/>
    </source>
</evidence>
<feature type="binding site" evidence="11">
    <location>
        <position position="119"/>
    </location>
    <ligand>
        <name>ATP</name>
        <dbReference type="ChEBI" id="CHEBI:30616"/>
    </ligand>
</feature>
<evidence type="ECO:0000256" key="3">
    <source>
        <dbReference type="ARBA" id="ARBA00022679"/>
    </source>
</evidence>
<feature type="binding site" evidence="11">
    <location>
        <position position="26"/>
    </location>
    <ligand>
        <name>ATP</name>
        <dbReference type="ChEBI" id="CHEBI:30616"/>
    </ligand>
</feature>
<sequence length="392" mass="41489">MSGGVDSAVAAARAVDAGHDVTGVHLALSRTPGTLRTGSRGCCTIEDSRDAWRAADVLGIPYYVWDFSERFQADVVDDFVAEYAAGRTPNPCLRCNEKIKFAALLEKALALGFDAVCTGHYAKVVQDADGRRELHRAADWAKDQSYVLGVLTAEQLEHVLLPLADTPSKAEVRAEAARRGLSVAQKPDSHDICFIPDGDTRGWLAERIEMREGEIRDVEGTVVGTHPGANAFTVGQRKGLRIGTPAPDGKPRFVLEIRPKTNEVVVGPESMLAVDELRGIRPSWAGAPVPEAVPVLRPGAAAGEASSSFPVLAQVRAHGDPVAARAHVEVVEGPDGAPAPELVVRLEQPLRGVAPGQSVVLYQGTRVLGQATVDRAHSLARPDVAGGSGAGR</sequence>
<feature type="site" description="Interaction with tRNA" evidence="11">
    <location>
        <position position="120"/>
    </location>
</feature>
<evidence type="ECO:0000256" key="8">
    <source>
        <dbReference type="ARBA" id="ARBA00023157"/>
    </source>
</evidence>
<feature type="domain" description="tRNA-specific 2-thiouridylase MnmA-like central" evidence="13">
    <location>
        <begin position="203"/>
        <end position="267"/>
    </location>
</feature>
<evidence type="ECO:0000259" key="13">
    <source>
        <dbReference type="Pfam" id="PF20259"/>
    </source>
</evidence>
<evidence type="ECO:0000259" key="12">
    <source>
        <dbReference type="Pfam" id="PF20258"/>
    </source>
</evidence>
<dbReference type="PANTHER" id="PTHR11933:SF5">
    <property type="entry name" value="MITOCHONDRIAL TRNA-SPECIFIC 2-THIOURIDYLASE 1"/>
    <property type="match status" value="1"/>
</dbReference>
<feature type="site" description="Interaction with tRNA" evidence="11">
    <location>
        <position position="357"/>
    </location>
</feature>
<evidence type="ECO:0000313" key="14">
    <source>
        <dbReference type="EMBL" id="MUN61681.1"/>
    </source>
</evidence>
<dbReference type="InterPro" id="IPR014729">
    <property type="entry name" value="Rossmann-like_a/b/a_fold"/>
</dbReference>
<keyword evidence="1 11" id="KW-0963">Cytoplasm</keyword>
<comment type="function">
    <text evidence="10 11">Catalyzes the 2-thiolation of uridine at the wobble position (U34) of tRNA, leading to the formation of s(2)U34.</text>
</comment>
<keyword evidence="5 11" id="KW-0547">Nucleotide-binding</keyword>
<comment type="similarity">
    <text evidence="11">Belongs to the MnmA/TRMU family.</text>
</comment>
<protein>
    <recommendedName>
        <fullName evidence="11">tRNA-specific 2-thiouridylase MnmA</fullName>
        <ecNumber evidence="11">2.8.1.13</ecNumber>
    </recommendedName>
</protein>
<comment type="caution">
    <text evidence="11">Lacks conserved residue(s) required for the propagation of feature annotation.</text>
</comment>
<keyword evidence="2 11" id="KW-0820">tRNA-binding</keyword>
<dbReference type="SUPFAM" id="SSF52402">
    <property type="entry name" value="Adenine nucleotide alpha hydrolases-like"/>
    <property type="match status" value="1"/>
</dbReference>
<dbReference type="InterPro" id="IPR046884">
    <property type="entry name" value="MnmA-like_central"/>
</dbReference>
<keyword evidence="7 11" id="KW-0694">RNA-binding</keyword>
<dbReference type="Pfam" id="PF20259">
    <property type="entry name" value="tRNA_Me_trans_M"/>
    <property type="match status" value="1"/>
</dbReference>
<evidence type="ECO:0000256" key="10">
    <source>
        <dbReference type="ARBA" id="ARBA00056575"/>
    </source>
</evidence>
<dbReference type="GO" id="GO:0005524">
    <property type="term" value="F:ATP binding"/>
    <property type="evidence" value="ECO:0007669"/>
    <property type="project" value="UniProtKB-KW"/>
</dbReference>
<proteinExistence type="inferred from homology"/>
<evidence type="ECO:0000256" key="6">
    <source>
        <dbReference type="ARBA" id="ARBA00022840"/>
    </source>
</evidence>
<keyword evidence="4 11" id="KW-0819">tRNA processing</keyword>
<dbReference type="Pfam" id="PF20258">
    <property type="entry name" value="tRNA_Me_trans_C"/>
    <property type="match status" value="1"/>
</dbReference>
<dbReference type="FunFam" id="3.40.50.620:FF:000057">
    <property type="entry name" value="tRNA-specific 2-thiouridylase MnmA"/>
    <property type="match status" value="1"/>
</dbReference>